<dbReference type="InterPro" id="IPR001680">
    <property type="entry name" value="WD40_rpt"/>
</dbReference>
<feature type="domain" description="RING-type" evidence="9">
    <location>
        <begin position="22"/>
        <end position="61"/>
    </location>
</feature>
<evidence type="ECO:0000256" key="3">
    <source>
        <dbReference type="ARBA" id="ARBA00022737"/>
    </source>
</evidence>
<keyword evidence="3" id="KW-0677">Repeat</keyword>
<keyword evidence="12" id="KW-1185">Reference proteome</keyword>
<dbReference type="Gene3D" id="3.30.40.10">
    <property type="entry name" value="Zinc/RING finger domain, C3HC4 (zinc finger)"/>
    <property type="match status" value="2"/>
</dbReference>
<feature type="repeat" description="WD" evidence="6">
    <location>
        <begin position="469"/>
        <end position="499"/>
    </location>
</feature>
<evidence type="ECO:0000256" key="6">
    <source>
        <dbReference type="PROSITE-ProRule" id="PRU00221"/>
    </source>
</evidence>
<evidence type="ECO:0000256" key="5">
    <source>
        <dbReference type="ARBA" id="ARBA00022833"/>
    </source>
</evidence>
<dbReference type="PROSITE" id="PS50294">
    <property type="entry name" value="WD_REPEATS_REGION"/>
    <property type="match status" value="4"/>
</dbReference>
<dbReference type="InterPro" id="IPR013010">
    <property type="entry name" value="Znf_SIAH"/>
</dbReference>
<keyword evidence="4 7" id="KW-0863">Zinc-finger</keyword>
<evidence type="ECO:0000256" key="4">
    <source>
        <dbReference type="ARBA" id="ARBA00022771"/>
    </source>
</evidence>
<feature type="repeat" description="WD" evidence="6">
    <location>
        <begin position="347"/>
        <end position="387"/>
    </location>
</feature>
<dbReference type="OrthoDB" id="538223at2759"/>
<evidence type="ECO:0000313" key="11">
    <source>
        <dbReference type="EMBL" id="RIB28748.1"/>
    </source>
</evidence>
<dbReference type="PANTHER" id="PTHR19848">
    <property type="entry name" value="WD40 REPEAT PROTEIN"/>
    <property type="match status" value="1"/>
</dbReference>
<proteinExistence type="predicted"/>
<dbReference type="SUPFAM" id="SSF57850">
    <property type="entry name" value="RING/U-box"/>
    <property type="match status" value="1"/>
</dbReference>
<dbReference type="InterPro" id="IPR036322">
    <property type="entry name" value="WD40_repeat_dom_sf"/>
</dbReference>
<evidence type="ECO:0000313" key="12">
    <source>
        <dbReference type="Proteomes" id="UP000266673"/>
    </source>
</evidence>
<reference evidence="11 12" key="1">
    <citation type="submission" date="2018-06" db="EMBL/GenBank/DDBJ databases">
        <title>Comparative genomics reveals the genomic features of Rhizophagus irregularis, R. cerebriforme, R. diaphanum and Gigaspora rosea, and their symbiotic lifestyle signature.</title>
        <authorList>
            <person name="Morin E."/>
            <person name="San Clemente H."/>
            <person name="Chen E.C.H."/>
            <person name="De La Providencia I."/>
            <person name="Hainaut M."/>
            <person name="Kuo A."/>
            <person name="Kohler A."/>
            <person name="Murat C."/>
            <person name="Tang N."/>
            <person name="Roy S."/>
            <person name="Loubradou J."/>
            <person name="Henrissat B."/>
            <person name="Grigoriev I.V."/>
            <person name="Corradi N."/>
            <person name="Roux C."/>
            <person name="Martin F.M."/>
        </authorList>
    </citation>
    <scope>NUCLEOTIDE SEQUENCE [LARGE SCALE GENOMIC DNA]</scope>
    <source>
        <strain evidence="11 12">DAOM 194757</strain>
    </source>
</reference>
<dbReference type="InterPro" id="IPR015943">
    <property type="entry name" value="WD40/YVTN_repeat-like_dom_sf"/>
</dbReference>
<organism evidence="11 12">
    <name type="scientific">Gigaspora rosea</name>
    <dbReference type="NCBI Taxonomy" id="44941"/>
    <lineage>
        <taxon>Eukaryota</taxon>
        <taxon>Fungi</taxon>
        <taxon>Fungi incertae sedis</taxon>
        <taxon>Mucoromycota</taxon>
        <taxon>Glomeromycotina</taxon>
        <taxon>Glomeromycetes</taxon>
        <taxon>Diversisporales</taxon>
        <taxon>Gigasporaceae</taxon>
        <taxon>Gigaspora</taxon>
    </lineage>
</organism>
<dbReference type="PROSITE" id="PS50089">
    <property type="entry name" value="ZF_RING_2"/>
    <property type="match status" value="1"/>
</dbReference>
<dbReference type="GO" id="GO:0008270">
    <property type="term" value="F:zinc ion binding"/>
    <property type="evidence" value="ECO:0007669"/>
    <property type="project" value="UniProtKB-KW"/>
</dbReference>
<dbReference type="GO" id="GO:0016567">
    <property type="term" value="P:protein ubiquitination"/>
    <property type="evidence" value="ECO:0007669"/>
    <property type="project" value="UniProtKB-UniPathway"/>
</dbReference>
<dbReference type="SMART" id="SM00320">
    <property type="entry name" value="WD40"/>
    <property type="match status" value="7"/>
</dbReference>
<dbReference type="Gene3D" id="2.130.10.10">
    <property type="entry name" value="YVTN repeat-like/Quinoprotein amine dehydrogenase"/>
    <property type="match status" value="2"/>
</dbReference>
<dbReference type="CDD" id="cd00200">
    <property type="entry name" value="WD40"/>
    <property type="match status" value="1"/>
</dbReference>
<sequence>MNGNPQDDNIEFVTTPSPSFLCPVCHDVCREPQITRVCNHSFCAACIYQSLEVEPYCPLCRSRLKVEDLHPNLALAGLIQELLIYCANKCYGCPAHVRLDSHKHHLFSCTYTPKSCQNSQWGCDFKGTIKTVKDHLEVCVYEKFKGYIQKNDARIEQLERTIEEQQREFEKLLLLVKKSRPDIMSSIDSVTVNGNGIDYHSLGDGNEIDTFPLGEITCRQTISEHTCGVTSLAYNKGLIYAGAHDGSAKVFKADSGQMIKNLHGHRMSVWALAVSSENERFFSAGSDGTIKVWDLKEDTSDNCINTLTQHNGKIYGLVVSGNRLYSASSDKTIKVWDPVTLENISTFTGHTDGVNNLIAMDHGKLLTAGSDNTVKIWDAITGTCIQTISSHSSEVLDVTSGDNLLFASTYDAVIHVYNLNDYSSVATLSGHNWEVWQLEYTNGAMFSASFDHTIKRWDVRNHLICNATLRGHKGFVHAMTLGHNNLITGCADKTIKIWK</sequence>
<protein>
    <submittedName>
        <fullName evidence="11">WD40-repeat-containing domain protein</fullName>
    </submittedName>
</protein>
<dbReference type="Pfam" id="PF00400">
    <property type="entry name" value="WD40"/>
    <property type="match status" value="7"/>
</dbReference>
<dbReference type="PANTHER" id="PTHR19848:SF8">
    <property type="entry name" value="F-BOX AND WD REPEAT DOMAIN CONTAINING 7"/>
    <property type="match status" value="1"/>
</dbReference>
<keyword evidence="1 6" id="KW-0853">WD repeat</keyword>
<keyword evidence="2" id="KW-0479">Metal-binding</keyword>
<evidence type="ECO:0000256" key="1">
    <source>
        <dbReference type="ARBA" id="ARBA00022574"/>
    </source>
</evidence>
<dbReference type="PRINTS" id="PR00320">
    <property type="entry name" value="GPROTEINBRPT"/>
</dbReference>
<keyword evidence="5" id="KW-0862">Zinc</keyword>
<evidence type="ECO:0000259" key="10">
    <source>
        <dbReference type="PROSITE" id="PS51081"/>
    </source>
</evidence>
<gene>
    <name evidence="11" type="ORF">C2G38_2137193</name>
</gene>
<evidence type="ECO:0000259" key="9">
    <source>
        <dbReference type="PROSITE" id="PS50089"/>
    </source>
</evidence>
<feature type="repeat" description="WD" evidence="6">
    <location>
        <begin position="262"/>
        <end position="296"/>
    </location>
</feature>
<name>A0A397W3E7_9GLOM</name>
<dbReference type="UniPathway" id="UPA00143"/>
<dbReference type="SMART" id="SM00184">
    <property type="entry name" value="RING"/>
    <property type="match status" value="1"/>
</dbReference>
<dbReference type="AlphaFoldDB" id="A0A397W3E7"/>
<dbReference type="EMBL" id="QKWP01000057">
    <property type="protein sequence ID" value="RIB28748.1"/>
    <property type="molecule type" value="Genomic_DNA"/>
</dbReference>
<feature type="domain" description="SIAH-type" evidence="10">
    <location>
        <begin position="81"/>
        <end position="141"/>
    </location>
</feature>
<evidence type="ECO:0000256" key="2">
    <source>
        <dbReference type="ARBA" id="ARBA00022723"/>
    </source>
</evidence>
<dbReference type="Pfam" id="PF13923">
    <property type="entry name" value="zf-C3HC4_2"/>
    <property type="match status" value="1"/>
</dbReference>
<dbReference type="Proteomes" id="UP000266673">
    <property type="component" value="Unassembled WGS sequence"/>
</dbReference>
<feature type="repeat" description="WD" evidence="6">
    <location>
        <begin position="428"/>
        <end position="461"/>
    </location>
</feature>
<dbReference type="SUPFAM" id="SSF50978">
    <property type="entry name" value="WD40 repeat-like"/>
    <property type="match status" value="1"/>
</dbReference>
<dbReference type="PROSITE" id="PS50082">
    <property type="entry name" value="WD_REPEATS_2"/>
    <property type="match status" value="5"/>
</dbReference>
<evidence type="ECO:0000256" key="8">
    <source>
        <dbReference type="SAM" id="Coils"/>
    </source>
</evidence>
<dbReference type="PROSITE" id="PS00518">
    <property type="entry name" value="ZF_RING_1"/>
    <property type="match status" value="1"/>
</dbReference>
<comment type="caution">
    <text evidence="11">The sequence shown here is derived from an EMBL/GenBank/DDBJ whole genome shotgun (WGS) entry which is preliminary data.</text>
</comment>
<dbReference type="InterPro" id="IPR001841">
    <property type="entry name" value="Znf_RING"/>
</dbReference>
<feature type="repeat" description="WD" evidence="6">
    <location>
        <begin position="307"/>
        <end position="346"/>
    </location>
</feature>
<dbReference type="SUPFAM" id="SSF49599">
    <property type="entry name" value="TRAF domain-like"/>
    <property type="match status" value="1"/>
</dbReference>
<keyword evidence="8" id="KW-0175">Coiled coil</keyword>
<dbReference type="PROSITE" id="PS51081">
    <property type="entry name" value="ZF_SIAH"/>
    <property type="match status" value="1"/>
</dbReference>
<dbReference type="InterPro" id="IPR020472">
    <property type="entry name" value="WD40_PAC1"/>
</dbReference>
<accession>A0A397W3E7</accession>
<feature type="coiled-coil region" evidence="8">
    <location>
        <begin position="148"/>
        <end position="175"/>
    </location>
</feature>
<dbReference type="STRING" id="44941.A0A397W3E7"/>
<dbReference type="InterPro" id="IPR013083">
    <property type="entry name" value="Znf_RING/FYVE/PHD"/>
</dbReference>
<dbReference type="InterPro" id="IPR017907">
    <property type="entry name" value="Znf_RING_CS"/>
</dbReference>
<evidence type="ECO:0000256" key="7">
    <source>
        <dbReference type="PROSITE-ProRule" id="PRU00455"/>
    </source>
</evidence>